<gene>
    <name evidence="15" type="ORF">C811_02418</name>
</gene>
<evidence type="ECO:0000256" key="3">
    <source>
        <dbReference type="ARBA" id="ARBA00005494"/>
    </source>
</evidence>
<dbReference type="SFLD" id="SFLDS00029">
    <property type="entry name" value="Radical_SAM"/>
    <property type="match status" value="1"/>
</dbReference>
<dbReference type="Gene3D" id="3.40.630.30">
    <property type="match status" value="1"/>
</dbReference>
<keyword evidence="8" id="KW-0694">RNA-binding</keyword>
<dbReference type="InterPro" id="IPR032432">
    <property type="entry name" value="Radical_SAM_C"/>
</dbReference>
<dbReference type="Pfam" id="PF16199">
    <property type="entry name" value="Radical_SAM_C"/>
    <property type="match status" value="1"/>
</dbReference>
<dbReference type="PANTHER" id="PTHR11135:SF2">
    <property type="entry name" value="ELONGATOR COMPLEX PROTEIN 3"/>
    <property type="match status" value="1"/>
</dbReference>
<evidence type="ECO:0000256" key="4">
    <source>
        <dbReference type="ARBA" id="ARBA00022485"/>
    </source>
</evidence>
<dbReference type="GeneID" id="82192058"/>
<keyword evidence="6" id="KW-0949">S-adenosyl-L-methionine</keyword>
<dbReference type="InterPro" id="IPR039661">
    <property type="entry name" value="ELP3"/>
</dbReference>
<keyword evidence="10" id="KW-0411">Iron-sulfur</keyword>
<dbReference type="GO" id="GO:0000049">
    <property type="term" value="F:tRNA binding"/>
    <property type="evidence" value="ECO:0007669"/>
    <property type="project" value="UniProtKB-KW"/>
</dbReference>
<dbReference type="Proteomes" id="UP000014204">
    <property type="component" value="Unassembled WGS sequence"/>
</dbReference>
<dbReference type="PATRIC" id="fig|1235794.3.peg.2391"/>
<dbReference type="GO" id="GO:0106261">
    <property type="term" value="F:tRNA uridine(34) acetyltransferase activity"/>
    <property type="evidence" value="ECO:0007669"/>
    <property type="project" value="UniProtKB-EC"/>
</dbReference>
<dbReference type="InterPro" id="IPR006638">
    <property type="entry name" value="Elp3/MiaA/NifB-like_rSAM"/>
</dbReference>
<evidence type="ECO:0000256" key="8">
    <source>
        <dbReference type="ARBA" id="ARBA00022884"/>
    </source>
</evidence>
<dbReference type="InterPro" id="IPR007197">
    <property type="entry name" value="rSAM"/>
</dbReference>
<feature type="compositionally biased region" description="Polar residues" evidence="13">
    <location>
        <begin position="257"/>
        <end position="277"/>
    </location>
</feature>
<dbReference type="SMART" id="SM00729">
    <property type="entry name" value="Elp3"/>
    <property type="match status" value="1"/>
</dbReference>
<feature type="region of interest" description="Disordered" evidence="13">
    <location>
        <begin position="248"/>
        <end position="281"/>
    </location>
</feature>
<sequence length="703" mass="77729">MEEALLEIIAALDAGEDVDAAWLDKLVRRHNRAARDGTRRVAKRRLLPFYLKVKADDPERWRSWNVGEATDAALMRLLQAKPRRTASGVATITVLTKPWPCSGACVFCPSDIRMPKSYLADEPACQRAERCWFDPYLQVTTRLRALTAMGHVTDKVELIVLGGTWSDYPEDYQRWFIGELFAALNASDEQRESEATSRRRWYERRGLPRDPEALAERTADVQKRINAGELTYNEAWKAAYGQARTCADAPNDAEGDPTSSRAARSECSTRPGDQSPFSHCGHDADEKQRECLSWEALFARHRANETAAKRVVGLVVETRPDLVTPESCRILRALGCTKVQIGIQSLNDDLLAVNGRAITAARIARAMACLRLWGFKSHVHFMANLLGATPAGDIDDYARLVTDKRFLPDEVKLYPCCLVESARLTEAYERGQWRPYTEEELVGVLAADMLATPPWTRISRMIRDISATDILVGNKKTNLRQIVDAAAQGTTAPMAPAAPEAKSDGAPSALWDAESAPEDAPVSKAAVPAVREIRSREISVEGASLADLALETIAYRTSNTEERFLQWVTSEDRIAGFCRLSLPDQTLLPEHASTLISPLDTSCPDNNPHPRNEDSSASDSYPFPMPGEAMIREVHVYGKVAALHRTGEGTQHLGLGRALVEEACHQAAEAGYGAVNVISAVGTRVYYRNLGFTDAGLYQRRPL</sequence>
<evidence type="ECO:0000313" key="15">
    <source>
        <dbReference type="EMBL" id="EOS49953.1"/>
    </source>
</evidence>
<evidence type="ECO:0000313" key="16">
    <source>
        <dbReference type="Proteomes" id="UP000014204"/>
    </source>
</evidence>
<accession>R9KUI8</accession>
<dbReference type="HOGENOM" id="CLU_025983_2_0_11"/>
<comment type="cofactor">
    <cofactor evidence="1">
        <name>[4Fe-4S] cluster</name>
        <dbReference type="ChEBI" id="CHEBI:49883"/>
    </cofactor>
</comment>
<dbReference type="STRING" id="1235794.C811_02418"/>
<evidence type="ECO:0000256" key="9">
    <source>
        <dbReference type="ARBA" id="ARBA00023004"/>
    </source>
</evidence>
<keyword evidence="9" id="KW-0408">Iron</keyword>
<dbReference type="GO" id="GO:0046872">
    <property type="term" value="F:metal ion binding"/>
    <property type="evidence" value="ECO:0007669"/>
    <property type="project" value="UniProtKB-KW"/>
</dbReference>
<protein>
    <recommendedName>
        <fullName evidence="11">tRNA carboxymethyluridine synthase</fullName>
        <ecNumber evidence="11">2.3.1.311</ecNumber>
    </recommendedName>
</protein>
<evidence type="ECO:0000259" key="14">
    <source>
        <dbReference type="SMART" id="SM00729"/>
    </source>
</evidence>
<comment type="pathway">
    <text evidence="2">tRNA modification.</text>
</comment>
<dbReference type="Pfam" id="PF04055">
    <property type="entry name" value="Radical_SAM"/>
    <property type="match status" value="1"/>
</dbReference>
<keyword evidence="5" id="KW-0820">tRNA-binding</keyword>
<evidence type="ECO:0000256" key="11">
    <source>
        <dbReference type="ARBA" id="ARBA00044771"/>
    </source>
</evidence>
<feature type="domain" description="Elp3/MiaA/NifB-like radical SAM core" evidence="14">
    <location>
        <begin position="92"/>
        <end position="447"/>
    </location>
</feature>
<keyword evidence="4" id="KW-0004">4Fe-4S</keyword>
<dbReference type="InterPro" id="IPR058240">
    <property type="entry name" value="rSAM_sf"/>
</dbReference>
<evidence type="ECO:0000256" key="5">
    <source>
        <dbReference type="ARBA" id="ARBA00022555"/>
    </source>
</evidence>
<proteinExistence type="inferred from homology"/>
<comment type="similarity">
    <text evidence="3">Belongs to the ELP3 family.</text>
</comment>
<evidence type="ECO:0000256" key="6">
    <source>
        <dbReference type="ARBA" id="ARBA00022691"/>
    </source>
</evidence>
<dbReference type="RefSeq" id="WP_016310589.1">
    <property type="nucleotide sequence ID" value="NZ_KE159646.1"/>
</dbReference>
<evidence type="ECO:0000256" key="1">
    <source>
        <dbReference type="ARBA" id="ARBA00001966"/>
    </source>
</evidence>
<evidence type="ECO:0000256" key="2">
    <source>
        <dbReference type="ARBA" id="ARBA00005217"/>
    </source>
</evidence>
<dbReference type="eggNOG" id="COG1243">
    <property type="taxonomic scope" value="Bacteria"/>
</dbReference>
<dbReference type="EMBL" id="ASSY01000010">
    <property type="protein sequence ID" value="EOS49953.1"/>
    <property type="molecule type" value="Genomic_DNA"/>
</dbReference>
<dbReference type="PANTHER" id="PTHR11135">
    <property type="entry name" value="HISTONE ACETYLTRANSFERASE-RELATED"/>
    <property type="match status" value="1"/>
</dbReference>
<evidence type="ECO:0000256" key="7">
    <source>
        <dbReference type="ARBA" id="ARBA00022723"/>
    </source>
</evidence>
<comment type="caution">
    <text evidence="15">The sequence shown here is derived from an EMBL/GenBank/DDBJ whole genome shotgun (WGS) entry which is preliminary data.</text>
</comment>
<name>R9KUI8_9ACTN</name>
<feature type="region of interest" description="Disordered" evidence="13">
    <location>
        <begin position="598"/>
        <end position="621"/>
    </location>
</feature>
<dbReference type="GO" id="GO:0051539">
    <property type="term" value="F:4 iron, 4 sulfur cluster binding"/>
    <property type="evidence" value="ECO:0007669"/>
    <property type="project" value="UniProtKB-KW"/>
</dbReference>
<dbReference type="AlphaFoldDB" id="R9KUI8"/>
<dbReference type="SUPFAM" id="SSF102114">
    <property type="entry name" value="Radical SAM enzymes"/>
    <property type="match status" value="1"/>
</dbReference>
<dbReference type="InterPro" id="IPR016181">
    <property type="entry name" value="Acyl_CoA_acyltransferase"/>
</dbReference>
<organism evidence="15 16">
    <name type="scientific">Adlercreutzia caecimuris B7</name>
    <dbReference type="NCBI Taxonomy" id="1235794"/>
    <lineage>
        <taxon>Bacteria</taxon>
        <taxon>Bacillati</taxon>
        <taxon>Actinomycetota</taxon>
        <taxon>Coriobacteriia</taxon>
        <taxon>Eggerthellales</taxon>
        <taxon>Eggerthellaceae</taxon>
        <taxon>Adlercreutzia</taxon>
    </lineage>
</organism>
<evidence type="ECO:0000256" key="10">
    <source>
        <dbReference type="ARBA" id="ARBA00023014"/>
    </source>
</evidence>
<feature type="region of interest" description="Disordered" evidence="13">
    <location>
        <begin position="490"/>
        <end position="523"/>
    </location>
</feature>
<evidence type="ECO:0000256" key="12">
    <source>
        <dbReference type="ARBA" id="ARBA00047372"/>
    </source>
</evidence>
<evidence type="ECO:0000256" key="13">
    <source>
        <dbReference type="SAM" id="MobiDB-lite"/>
    </source>
</evidence>
<keyword evidence="15" id="KW-0808">Transferase</keyword>
<dbReference type="EC" id="2.3.1.311" evidence="11"/>
<reference evidence="15 16" key="1">
    <citation type="submission" date="2013-04" db="EMBL/GenBank/DDBJ databases">
        <title>The Genome Sequence of Enterorhabdus caecimuris B7.</title>
        <authorList>
            <consortium name="The Broad Institute Genomics Platform"/>
            <consortium name="The Broad Institute Genome Sequencing Center for Infectious Disease"/>
            <person name="Earl A."/>
            <person name="Xavier R."/>
            <person name="Elson C."/>
            <person name="Duck W."/>
            <person name="Walker B."/>
            <person name="Young S."/>
            <person name="Zeng Q."/>
            <person name="Gargeya S."/>
            <person name="Fitzgerald M."/>
            <person name="Haas B."/>
            <person name="Abouelleil A."/>
            <person name="Allen A.W."/>
            <person name="Alvarado L."/>
            <person name="Arachchi H.M."/>
            <person name="Berlin A.M."/>
            <person name="Chapman S.B."/>
            <person name="Gainer-Dewar J."/>
            <person name="Goldberg J."/>
            <person name="Griggs A."/>
            <person name="Gujja S."/>
            <person name="Hansen M."/>
            <person name="Howarth C."/>
            <person name="Imamovic A."/>
            <person name="Ireland A."/>
            <person name="Larimer J."/>
            <person name="McCowan C."/>
            <person name="Murphy C."/>
            <person name="Pearson M."/>
            <person name="Poon T.W."/>
            <person name="Priest M."/>
            <person name="Roberts A."/>
            <person name="Saif S."/>
            <person name="Shea T."/>
            <person name="Sisk P."/>
            <person name="Sykes S."/>
            <person name="Wortman J."/>
            <person name="Nusbaum C."/>
            <person name="Birren B."/>
        </authorList>
    </citation>
    <scope>NUCLEOTIDE SEQUENCE [LARGE SCALE GENOMIC DNA]</scope>
    <source>
        <strain evidence="15 16">B7</strain>
    </source>
</reference>
<feature type="compositionally biased region" description="Low complexity" evidence="13">
    <location>
        <begin position="490"/>
        <end position="500"/>
    </location>
</feature>
<keyword evidence="16" id="KW-1185">Reference proteome</keyword>
<dbReference type="SFLD" id="SFLDG01086">
    <property type="entry name" value="elongater_protein-like"/>
    <property type="match status" value="1"/>
</dbReference>
<comment type="catalytic activity">
    <reaction evidence="12">
        <text>uridine(34) in tRNA + acetyl-CoA + S-adenosyl-L-methionine + H2O = 5-(carboxymethyl)uridine(34) in tRNA + 5'-deoxyadenosine + L-methionine + CoA + 2 H(+)</text>
        <dbReference type="Rhea" id="RHEA:61020"/>
        <dbReference type="Rhea" id="RHEA-COMP:10407"/>
        <dbReference type="Rhea" id="RHEA-COMP:11727"/>
        <dbReference type="ChEBI" id="CHEBI:15377"/>
        <dbReference type="ChEBI" id="CHEBI:15378"/>
        <dbReference type="ChEBI" id="CHEBI:17319"/>
        <dbReference type="ChEBI" id="CHEBI:57287"/>
        <dbReference type="ChEBI" id="CHEBI:57288"/>
        <dbReference type="ChEBI" id="CHEBI:57844"/>
        <dbReference type="ChEBI" id="CHEBI:59789"/>
        <dbReference type="ChEBI" id="CHEBI:65315"/>
        <dbReference type="ChEBI" id="CHEBI:74882"/>
        <dbReference type="EC" id="2.3.1.311"/>
    </reaction>
    <physiologicalReaction direction="left-to-right" evidence="12">
        <dbReference type="Rhea" id="RHEA:61021"/>
    </physiologicalReaction>
</comment>
<dbReference type="SUPFAM" id="SSF55729">
    <property type="entry name" value="Acyl-CoA N-acyltransferases (Nat)"/>
    <property type="match status" value="1"/>
</dbReference>
<keyword evidence="7" id="KW-0479">Metal-binding</keyword>